<dbReference type="PROSITE" id="PS50111">
    <property type="entry name" value="CHEMOTAXIS_TRANSDUC_2"/>
    <property type="match status" value="1"/>
</dbReference>
<keyword evidence="6" id="KW-1185">Reference proteome</keyword>
<dbReference type="PANTHER" id="PTHR43531:SF11">
    <property type="entry name" value="METHYL-ACCEPTING CHEMOTAXIS PROTEIN 3"/>
    <property type="match status" value="1"/>
</dbReference>
<dbReference type="AlphaFoldDB" id="A0A3S0HGF5"/>
<dbReference type="InterPro" id="IPR051310">
    <property type="entry name" value="MCP_chemotaxis"/>
</dbReference>
<evidence type="ECO:0000313" key="6">
    <source>
        <dbReference type="Proteomes" id="UP000276349"/>
    </source>
</evidence>
<dbReference type="OrthoDB" id="9807021at2"/>
<dbReference type="Pfam" id="PF00015">
    <property type="entry name" value="MCPsignal"/>
    <property type="match status" value="1"/>
</dbReference>
<feature type="domain" description="Methyl-accepting transducer" evidence="4">
    <location>
        <begin position="108"/>
        <end position="229"/>
    </location>
</feature>
<dbReference type="GO" id="GO:0005886">
    <property type="term" value="C:plasma membrane"/>
    <property type="evidence" value="ECO:0007669"/>
    <property type="project" value="TreeGrafter"/>
</dbReference>
<dbReference type="SMART" id="SM00283">
    <property type="entry name" value="MA"/>
    <property type="match status" value="1"/>
</dbReference>
<dbReference type="GO" id="GO:0007165">
    <property type="term" value="P:signal transduction"/>
    <property type="evidence" value="ECO:0007669"/>
    <property type="project" value="UniProtKB-KW"/>
</dbReference>
<dbReference type="GO" id="GO:0006935">
    <property type="term" value="P:chemotaxis"/>
    <property type="evidence" value="ECO:0007669"/>
    <property type="project" value="UniProtKB-KW"/>
</dbReference>
<protein>
    <submittedName>
        <fullName evidence="5">Chemotaxis protein</fullName>
    </submittedName>
</protein>
<evidence type="ECO:0000256" key="2">
    <source>
        <dbReference type="ARBA" id="ARBA00029447"/>
    </source>
</evidence>
<keyword evidence="1" id="KW-0145">Chemotaxis</keyword>
<comment type="similarity">
    <text evidence="2">Belongs to the methyl-accepting chemotaxis (MCP) protein family.</text>
</comment>
<evidence type="ECO:0000256" key="1">
    <source>
        <dbReference type="ARBA" id="ARBA00022500"/>
    </source>
</evidence>
<accession>A0A3S0HGF5</accession>
<evidence type="ECO:0000256" key="3">
    <source>
        <dbReference type="PROSITE-ProRule" id="PRU00284"/>
    </source>
</evidence>
<gene>
    <name evidence="5" type="ORF">EKG35_13940</name>
</gene>
<sequence length="274" mass="29936">MNPKLKAVVDAIDIYQLTYPEDACILIFDTEKVVGYKAGKKVDLKIIIGETVEQHKNTTSIRALRSGKPLREERGPELFGFSYIASAVPIFDRGQVIGVCTGVISNDSINELRLVSNELSASVADMSGTTEELTIASANVSKQLEELSQLAETATHDIQQINSIVTTVKDIAQKSKILGLNASIEAARSGVHGRGFAIVANEIQKMAQGSTESADTITKELNNIKQSIEYINNSTSQISSFTQEFTANMQHMSYTYTNLNNVGKKLMKLSNIKE</sequence>
<dbReference type="InterPro" id="IPR004089">
    <property type="entry name" value="MCPsignal_dom"/>
</dbReference>
<dbReference type="Proteomes" id="UP000276349">
    <property type="component" value="Unassembled WGS sequence"/>
</dbReference>
<reference evidence="5 6" key="1">
    <citation type="submission" date="2018-12" db="EMBL/GenBank/DDBJ databases">
        <authorList>
            <person name="Yu L."/>
        </authorList>
    </citation>
    <scope>NUCLEOTIDE SEQUENCE [LARGE SCALE GENOMIC DNA]</scope>
    <source>
        <strain evidence="5 6">S5H2222</strain>
    </source>
</reference>
<keyword evidence="3" id="KW-0807">Transducer</keyword>
<dbReference type="EMBL" id="RXNR01000043">
    <property type="protein sequence ID" value="RTQ91057.1"/>
    <property type="molecule type" value="Genomic_DNA"/>
</dbReference>
<proteinExistence type="inferred from homology"/>
<dbReference type="GO" id="GO:0004888">
    <property type="term" value="F:transmembrane signaling receptor activity"/>
    <property type="evidence" value="ECO:0007669"/>
    <property type="project" value="TreeGrafter"/>
</dbReference>
<dbReference type="RefSeq" id="WP_126295170.1">
    <property type="nucleotide sequence ID" value="NZ_RXNR01000043.1"/>
</dbReference>
<comment type="caution">
    <text evidence="5">The sequence shown here is derived from an EMBL/GenBank/DDBJ whole genome shotgun (WGS) entry which is preliminary data.</text>
</comment>
<name>A0A3S0HGF5_9BACI</name>
<organism evidence="5 6">
    <name type="scientific">Lysinibacillus telephonicus</name>
    <dbReference type="NCBI Taxonomy" id="1714840"/>
    <lineage>
        <taxon>Bacteria</taxon>
        <taxon>Bacillati</taxon>
        <taxon>Bacillota</taxon>
        <taxon>Bacilli</taxon>
        <taxon>Bacillales</taxon>
        <taxon>Bacillaceae</taxon>
        <taxon>Lysinibacillus</taxon>
    </lineage>
</organism>
<dbReference type="SUPFAM" id="SSF58104">
    <property type="entry name" value="Methyl-accepting chemotaxis protein (MCP) signaling domain"/>
    <property type="match status" value="1"/>
</dbReference>
<evidence type="ECO:0000313" key="5">
    <source>
        <dbReference type="EMBL" id="RTQ91057.1"/>
    </source>
</evidence>
<dbReference type="Gene3D" id="1.10.287.950">
    <property type="entry name" value="Methyl-accepting chemotaxis protein"/>
    <property type="match status" value="1"/>
</dbReference>
<evidence type="ECO:0000259" key="4">
    <source>
        <dbReference type="PROSITE" id="PS50111"/>
    </source>
</evidence>
<dbReference type="PANTHER" id="PTHR43531">
    <property type="entry name" value="PROTEIN ICFG"/>
    <property type="match status" value="1"/>
</dbReference>